<evidence type="ECO:0000313" key="1">
    <source>
        <dbReference type="EMBL" id="EDL84476.1"/>
    </source>
</evidence>
<dbReference type="Proteomes" id="UP000234681">
    <property type="component" value="Chromosome 12"/>
</dbReference>
<reference evidence="1 2" key="1">
    <citation type="submission" date="2005-07" db="EMBL/GenBank/DDBJ databases">
        <authorList>
            <person name="Mural R.J."/>
            <person name="Li P.W."/>
            <person name="Adams M.D."/>
            <person name="Amanatides P.G."/>
            <person name="Baden-Tillson H."/>
            <person name="Barnstead M."/>
            <person name="Chin S.H."/>
            <person name="Dew I."/>
            <person name="Evans C.A."/>
            <person name="Ferriera S."/>
            <person name="Flanigan M."/>
            <person name="Fosler C."/>
            <person name="Glodek A."/>
            <person name="Gu Z."/>
            <person name="Holt R.A."/>
            <person name="Jennings D."/>
            <person name="Kraft C.L."/>
            <person name="Lu F."/>
            <person name="Nguyen T."/>
            <person name="Nusskern D.R."/>
            <person name="Pfannkoch C.M."/>
            <person name="Sitter C."/>
            <person name="Sutton G.G."/>
            <person name="Venter J.C."/>
            <person name="Wang Z."/>
            <person name="Woodage T."/>
            <person name="Zheng X.H."/>
            <person name="Zhong F."/>
        </authorList>
    </citation>
    <scope>NUCLEOTIDE SEQUENCE [LARGE SCALE GENOMIC DNA]</scope>
    <source>
        <strain>BN</strain>
        <strain evidence="2">Sprague-Dawley</strain>
    </source>
</reference>
<dbReference type="AlphaFoldDB" id="A6KT15"/>
<evidence type="ECO:0000313" key="2">
    <source>
        <dbReference type="Proteomes" id="UP000234681"/>
    </source>
</evidence>
<protein>
    <submittedName>
        <fullName evidence="1">RCG37220</fullName>
    </submittedName>
</protein>
<proteinExistence type="predicted"/>
<accession>A6KT15</accession>
<gene>
    <name evidence="1" type="ORF">rCG_37220</name>
</gene>
<dbReference type="EMBL" id="CH474115">
    <property type="protein sequence ID" value="EDL84476.1"/>
    <property type="molecule type" value="Genomic_DNA"/>
</dbReference>
<organism evidence="1 2">
    <name type="scientific">Rattus norvegicus</name>
    <name type="common">Rat</name>
    <dbReference type="NCBI Taxonomy" id="10116"/>
    <lineage>
        <taxon>Eukaryota</taxon>
        <taxon>Metazoa</taxon>
        <taxon>Chordata</taxon>
        <taxon>Craniata</taxon>
        <taxon>Vertebrata</taxon>
        <taxon>Euteleostomi</taxon>
        <taxon>Mammalia</taxon>
        <taxon>Eutheria</taxon>
        <taxon>Euarchontoglires</taxon>
        <taxon>Glires</taxon>
        <taxon>Rodentia</taxon>
        <taxon>Myomorpha</taxon>
        <taxon>Muroidea</taxon>
        <taxon>Muridae</taxon>
        <taxon>Murinae</taxon>
        <taxon>Rattus</taxon>
    </lineage>
</organism>
<sequence length="43" mass="4958">MKLLLVVMKAGPLMNIRGRTMERSISLTYSQKIMPSRNTVYKT</sequence>
<name>A6KT15_RAT</name>